<feature type="disulfide bond" evidence="12">
    <location>
        <begin position="610"/>
        <end position="617"/>
    </location>
</feature>
<dbReference type="SUPFAM" id="SSF63825">
    <property type="entry name" value="YWTD domain"/>
    <property type="match status" value="1"/>
</dbReference>
<dbReference type="AlphaFoldDB" id="A0AAY4CPV0"/>
<dbReference type="CDD" id="cd00255">
    <property type="entry name" value="nidG2"/>
    <property type="match status" value="1"/>
</dbReference>
<dbReference type="FunFam" id="2.120.10.30:FF:000030">
    <property type="entry name" value="Nidogen 1"/>
    <property type="match status" value="1"/>
</dbReference>
<feature type="domain" description="Nidogen G2 beta-barrel" evidence="15">
    <location>
        <begin position="114"/>
        <end position="346"/>
    </location>
</feature>
<evidence type="ECO:0000259" key="15">
    <source>
        <dbReference type="PROSITE" id="PS50993"/>
    </source>
</evidence>
<feature type="domain" description="EGF-like" evidence="14">
    <location>
        <begin position="345"/>
        <end position="386"/>
    </location>
</feature>
<dbReference type="GO" id="GO:0042813">
    <property type="term" value="F:Wnt receptor activity"/>
    <property type="evidence" value="ECO:0007669"/>
    <property type="project" value="TreeGrafter"/>
</dbReference>
<dbReference type="GO" id="GO:0017147">
    <property type="term" value="F:Wnt-protein binding"/>
    <property type="evidence" value="ECO:0007669"/>
    <property type="project" value="TreeGrafter"/>
</dbReference>
<evidence type="ECO:0000256" key="12">
    <source>
        <dbReference type="PROSITE-ProRule" id="PRU00500"/>
    </source>
</evidence>
<dbReference type="SMART" id="SM00135">
    <property type="entry name" value="LY"/>
    <property type="match status" value="5"/>
</dbReference>
<evidence type="ECO:0000256" key="11">
    <source>
        <dbReference type="PROSITE-ProRule" id="PRU00461"/>
    </source>
</evidence>
<dbReference type="Pfam" id="PF00058">
    <property type="entry name" value="Ldl_recept_b"/>
    <property type="match status" value="3"/>
</dbReference>
<dbReference type="GO" id="GO:0005886">
    <property type="term" value="C:plasma membrane"/>
    <property type="evidence" value="ECO:0007669"/>
    <property type="project" value="TreeGrafter"/>
</dbReference>
<evidence type="ECO:0000256" key="5">
    <source>
        <dbReference type="ARBA" id="ARBA00022729"/>
    </source>
</evidence>
<dbReference type="SUPFAM" id="SSF54511">
    <property type="entry name" value="GFP-like"/>
    <property type="match status" value="1"/>
</dbReference>
<dbReference type="GO" id="GO:0030855">
    <property type="term" value="P:epithelial cell differentiation"/>
    <property type="evidence" value="ECO:0007669"/>
    <property type="project" value="UniProtKB-ARBA"/>
</dbReference>
<dbReference type="CDD" id="cd00054">
    <property type="entry name" value="EGF_CA"/>
    <property type="match status" value="2"/>
</dbReference>
<keyword evidence="18" id="KW-1185">Reference proteome</keyword>
<evidence type="ECO:0000256" key="6">
    <source>
        <dbReference type="ARBA" id="ARBA00022737"/>
    </source>
</evidence>
<dbReference type="InterPro" id="IPR011042">
    <property type="entry name" value="6-blade_b-propeller_TolB-like"/>
</dbReference>
<dbReference type="Pfam" id="PF07645">
    <property type="entry name" value="EGF_CA"/>
    <property type="match status" value="1"/>
</dbReference>
<dbReference type="InterPro" id="IPR009017">
    <property type="entry name" value="GFP"/>
</dbReference>
<dbReference type="InterPro" id="IPR049883">
    <property type="entry name" value="NOTCH1_EGF-like"/>
</dbReference>
<evidence type="ECO:0000256" key="2">
    <source>
        <dbReference type="ARBA" id="ARBA00022525"/>
    </source>
</evidence>
<keyword evidence="6" id="KW-0677">Repeat</keyword>
<dbReference type="Pfam" id="PF12662">
    <property type="entry name" value="cEGF"/>
    <property type="match status" value="1"/>
</dbReference>
<feature type="signal peptide" evidence="13">
    <location>
        <begin position="1"/>
        <end position="24"/>
    </location>
</feature>
<keyword evidence="7" id="KW-0106">Calcium</keyword>
<dbReference type="PANTHER" id="PTHR46513">
    <property type="entry name" value="VITELLOGENIN RECEPTOR-LIKE PROTEIN-RELATED-RELATED"/>
    <property type="match status" value="1"/>
</dbReference>
<evidence type="ECO:0000256" key="8">
    <source>
        <dbReference type="ARBA" id="ARBA00023157"/>
    </source>
</evidence>
<dbReference type="Ensembl" id="ENSDCDT00010043864.1">
    <property type="protein sequence ID" value="ENSDCDP00010035143.1"/>
    <property type="gene ID" value="ENSDCDG00010022644.1"/>
</dbReference>
<dbReference type="SMART" id="SM00211">
    <property type="entry name" value="TY"/>
    <property type="match status" value="1"/>
</dbReference>
<dbReference type="InterPro" id="IPR000742">
    <property type="entry name" value="EGF"/>
</dbReference>
<dbReference type="Pfam" id="PF00086">
    <property type="entry name" value="Thyroglobulin_1"/>
    <property type="match status" value="1"/>
</dbReference>
<dbReference type="InterPro" id="IPR001881">
    <property type="entry name" value="EGF-like_Ca-bd_dom"/>
</dbReference>
<dbReference type="InterPro" id="IPR000716">
    <property type="entry name" value="Thyroglobulin_1"/>
</dbReference>
<dbReference type="PANTHER" id="PTHR46513:SF6">
    <property type="entry name" value="NIDOGEN-1"/>
    <property type="match status" value="1"/>
</dbReference>
<keyword evidence="8 12" id="KW-1015">Disulfide bond</keyword>
<organism evidence="17 18">
    <name type="scientific">Denticeps clupeoides</name>
    <name type="common">denticle herring</name>
    <dbReference type="NCBI Taxonomy" id="299321"/>
    <lineage>
        <taxon>Eukaryota</taxon>
        <taxon>Metazoa</taxon>
        <taxon>Chordata</taxon>
        <taxon>Craniata</taxon>
        <taxon>Vertebrata</taxon>
        <taxon>Euteleostomi</taxon>
        <taxon>Actinopterygii</taxon>
        <taxon>Neopterygii</taxon>
        <taxon>Teleostei</taxon>
        <taxon>Clupei</taxon>
        <taxon>Clupeiformes</taxon>
        <taxon>Denticipitoidei</taxon>
        <taxon>Denticipitidae</taxon>
        <taxon>Denticeps</taxon>
    </lineage>
</organism>
<comment type="caution">
    <text evidence="10">Lacks conserved residue(s) required for the propagation of feature annotation.</text>
</comment>
<proteinExistence type="predicted"/>
<dbReference type="InterPro" id="IPR018097">
    <property type="entry name" value="EGF_Ca-bd_CS"/>
</dbReference>
<dbReference type="FunFam" id="2.10.25.10:FF:000038">
    <property type="entry name" value="Fibrillin 2"/>
    <property type="match status" value="1"/>
</dbReference>
<feature type="domain" description="Thyroglobulin type-1" evidence="16">
    <location>
        <begin position="567"/>
        <end position="640"/>
    </location>
</feature>
<dbReference type="InterPro" id="IPR000152">
    <property type="entry name" value="EGF-type_Asp/Asn_hydroxyl_site"/>
</dbReference>
<dbReference type="Gene3D" id="2.40.155.10">
    <property type="entry name" value="Green fluorescent protein"/>
    <property type="match status" value="1"/>
</dbReference>
<dbReference type="PROSITE" id="PS00010">
    <property type="entry name" value="ASX_HYDROXYL"/>
    <property type="match status" value="2"/>
</dbReference>
<keyword evidence="3" id="KW-0272">Extracellular matrix</keyword>
<dbReference type="InterPro" id="IPR036857">
    <property type="entry name" value="Thyroglobulin_1_sf"/>
</dbReference>
<dbReference type="GO" id="GO:0060070">
    <property type="term" value="P:canonical Wnt signaling pathway"/>
    <property type="evidence" value="ECO:0007669"/>
    <property type="project" value="TreeGrafter"/>
</dbReference>
<evidence type="ECO:0000259" key="14">
    <source>
        <dbReference type="PROSITE" id="PS50026"/>
    </source>
</evidence>
<feature type="domain" description="EGF-like" evidence="14">
    <location>
        <begin position="478"/>
        <end position="516"/>
    </location>
</feature>
<dbReference type="Gene3D" id="2.10.25.10">
    <property type="entry name" value="Laminin"/>
    <property type="match status" value="4"/>
</dbReference>
<reference evidence="17 18" key="1">
    <citation type="submission" date="2020-06" db="EMBL/GenBank/DDBJ databases">
        <authorList>
            <consortium name="Wellcome Sanger Institute Data Sharing"/>
        </authorList>
    </citation>
    <scope>NUCLEOTIDE SEQUENCE [LARGE SCALE GENOMIC DNA]</scope>
</reference>
<comment type="subcellular location">
    <subcellularLocation>
        <location evidence="1">Secreted</location>
        <location evidence="1">Extracellular space</location>
        <location evidence="1">Extracellular matrix</location>
    </subcellularLocation>
</comment>
<accession>A0AAY4CPV0</accession>
<dbReference type="PROSITE" id="PS51162">
    <property type="entry name" value="THYROGLOBULIN_1_2"/>
    <property type="match status" value="1"/>
</dbReference>
<reference evidence="17" key="2">
    <citation type="submission" date="2025-08" db="UniProtKB">
        <authorList>
            <consortium name="Ensembl"/>
        </authorList>
    </citation>
    <scope>IDENTIFICATION</scope>
</reference>
<dbReference type="Pfam" id="PF07474">
    <property type="entry name" value="G2F"/>
    <property type="match status" value="1"/>
</dbReference>
<dbReference type="Gene3D" id="2.120.10.30">
    <property type="entry name" value="TolB, C-terminal domain"/>
    <property type="match status" value="1"/>
</dbReference>
<dbReference type="SUPFAM" id="SSF57610">
    <property type="entry name" value="Thyroglobulin type-1 domain"/>
    <property type="match status" value="1"/>
</dbReference>
<dbReference type="Proteomes" id="UP000694580">
    <property type="component" value="Chromosome 8"/>
</dbReference>
<dbReference type="PROSITE" id="PS01187">
    <property type="entry name" value="EGF_CA"/>
    <property type="match status" value="1"/>
</dbReference>
<dbReference type="InterPro" id="IPR006605">
    <property type="entry name" value="G2_nidogen/fibulin_G2F"/>
</dbReference>
<gene>
    <name evidence="17" type="primary">nid1a</name>
</gene>
<dbReference type="PROSITE" id="PS01186">
    <property type="entry name" value="EGF_2"/>
    <property type="match status" value="4"/>
</dbReference>
<dbReference type="SMART" id="SM00179">
    <property type="entry name" value="EGF_CA"/>
    <property type="match status" value="3"/>
</dbReference>
<name>A0AAY4CPV0_9TELE</name>
<dbReference type="InterPro" id="IPR000033">
    <property type="entry name" value="LDLR_classB_rpt"/>
</dbReference>
<evidence type="ECO:0000256" key="3">
    <source>
        <dbReference type="ARBA" id="ARBA00022530"/>
    </source>
</evidence>
<dbReference type="SMART" id="SM00181">
    <property type="entry name" value="EGF"/>
    <property type="match status" value="4"/>
</dbReference>
<dbReference type="GO" id="GO:0005509">
    <property type="term" value="F:calcium ion binding"/>
    <property type="evidence" value="ECO:0007669"/>
    <property type="project" value="InterPro"/>
</dbReference>
<dbReference type="GeneTree" id="ENSGT00940000156318"/>
<evidence type="ECO:0000256" key="10">
    <source>
        <dbReference type="PROSITE-ProRule" id="PRU00076"/>
    </source>
</evidence>
<keyword evidence="9" id="KW-0325">Glycoprotein</keyword>
<dbReference type="Pfam" id="PF12947">
    <property type="entry name" value="EGF_3"/>
    <property type="match status" value="2"/>
</dbReference>
<dbReference type="SUPFAM" id="SSF57196">
    <property type="entry name" value="EGF/Laminin"/>
    <property type="match status" value="2"/>
</dbReference>
<dbReference type="GO" id="GO:0007160">
    <property type="term" value="P:cell-matrix adhesion"/>
    <property type="evidence" value="ECO:0007669"/>
    <property type="project" value="InterPro"/>
</dbReference>
<dbReference type="GO" id="GO:0005604">
    <property type="term" value="C:basement membrane"/>
    <property type="evidence" value="ECO:0007669"/>
    <property type="project" value="UniProtKB-SubCell"/>
</dbReference>
<keyword evidence="4 10" id="KW-0245">EGF-like domain</keyword>
<dbReference type="CDD" id="cd00191">
    <property type="entry name" value="TY"/>
    <property type="match status" value="1"/>
</dbReference>
<dbReference type="PROSITE" id="PS50026">
    <property type="entry name" value="EGF_3"/>
    <property type="match status" value="4"/>
</dbReference>
<feature type="chain" id="PRO_5044286363" evidence="13">
    <location>
        <begin position="25"/>
        <end position="950"/>
    </location>
</feature>
<feature type="domain" description="EGF-like" evidence="14">
    <location>
        <begin position="434"/>
        <end position="477"/>
    </location>
</feature>
<dbReference type="InterPro" id="IPR024731">
    <property type="entry name" value="NELL2-like_EGF"/>
</dbReference>
<keyword evidence="2" id="KW-0964">Secreted</keyword>
<dbReference type="PROSITE" id="PS50993">
    <property type="entry name" value="NIDOGEN_G2"/>
    <property type="match status" value="1"/>
</dbReference>
<evidence type="ECO:0000256" key="7">
    <source>
        <dbReference type="ARBA" id="ARBA00022837"/>
    </source>
</evidence>
<dbReference type="PROSITE" id="PS51120">
    <property type="entry name" value="LDLRB"/>
    <property type="match status" value="3"/>
</dbReference>
<feature type="repeat" description="LDL-receptor class B" evidence="11">
    <location>
        <begin position="753"/>
        <end position="795"/>
    </location>
</feature>
<evidence type="ECO:0000256" key="9">
    <source>
        <dbReference type="ARBA" id="ARBA00023180"/>
    </source>
</evidence>
<sequence>MLLPRPDLLLWAACLGSALRLARGVGRAEMFPFGRGAGDQRLEPGSDRTRQLALDQPLMFYNGRFDRIYINTNGFIATAEPAKESEYLGRMPASFGMVAALQGDLDTSDGVGGVPQVMNGKVSSRVFVGNSPSPVELSSNDLHAYVVTNDGRAYVAISHIPASIGASLLPLPAMAGGIGWAFALQHPGYKNGFSIAGGEFTRQAEVTFTPGGEKLTITQEFRGIDDHNHLLVSIRLEGRIPEVPQGATVQVEPYSEVYHYSHAHITSSSTRSYVVTTRDGATQNRSYQWKETITYQRCAHDDVSAMHPSQMLRVDTFYVTYDANEQLIRYGTRNNVGDVSGEDQDENPCYTGRHGCDTNAVCNPGQGHQYACQCGTGFTGDGRVCYDIDECRETPDTCGHHAICNNQPGTFRCECVHGYQFASDGQTCVEGDRPLDHCQAGTHDCDRPERAHCSYTGGSGYVCSCLPGFAGDGRRCQDIDECQPGRCHRDADCINTVGSFTCRCRGGFYGDGFYCSSGNFYDKPGMQYERKCECVIKIISWCLCFMLNVYWMEMFVTSLPTLSKREKTRCELHREQALSATESGPRGPRPSPGQYVPTCDVEGAYESMQCHQSISQCWCVDENGDEIANSRTGHGATPNCESDHCGHQVRPTPRPDVYPLPPGTNLLFTQSGRIEFIPLDGYDMKQSEVKTALHLPEKVVVGVAYDCREKMVYWTDISSPSISKASVQGGEPIDVIKTDLGSPEGIALDHLSRTMFWTDSMKDQIEVASLDGSQRRVLINTDLVNPRAIIADPINGNLYWADWNRDAPKIETSHMDGTNRRLLASSNLGLPNGLTFDPQTSLLCWADAGTHKVECMNPAQSDRRQVTEGIQYPFGLTSHGKNLYYTDWTRNAVIALDRYTGKEANEFQPQKRSRMYGIATAYAHCPSGKVTPFPRSFDSFYLNANSQGGS</sequence>
<dbReference type="SMART" id="SM00682">
    <property type="entry name" value="G2F"/>
    <property type="match status" value="1"/>
</dbReference>
<evidence type="ECO:0000313" key="18">
    <source>
        <dbReference type="Proteomes" id="UP000694580"/>
    </source>
</evidence>
<dbReference type="PROSITE" id="PS00484">
    <property type="entry name" value="THYROGLOBULIN_1_1"/>
    <property type="match status" value="1"/>
</dbReference>
<protein>
    <submittedName>
        <fullName evidence="17">Uncharacterized protein</fullName>
    </submittedName>
</protein>
<keyword evidence="5 13" id="KW-0732">Signal</keyword>
<evidence type="ECO:0000256" key="13">
    <source>
        <dbReference type="SAM" id="SignalP"/>
    </source>
</evidence>
<dbReference type="FunFam" id="2.10.25.10:FF:000139">
    <property type="entry name" value="Fibulin-1"/>
    <property type="match status" value="1"/>
</dbReference>
<evidence type="ECO:0000256" key="4">
    <source>
        <dbReference type="ARBA" id="ARBA00022536"/>
    </source>
</evidence>
<reference evidence="17" key="3">
    <citation type="submission" date="2025-09" db="UniProtKB">
        <authorList>
            <consortium name="Ensembl"/>
        </authorList>
    </citation>
    <scope>IDENTIFICATION</scope>
</reference>
<feature type="domain" description="EGF-like" evidence="14">
    <location>
        <begin position="387"/>
        <end position="429"/>
    </location>
</feature>
<feature type="repeat" description="LDL-receptor class B" evidence="11">
    <location>
        <begin position="796"/>
        <end position="840"/>
    </location>
</feature>
<dbReference type="Gene3D" id="4.10.800.10">
    <property type="entry name" value="Thyroglobulin type-1"/>
    <property type="match status" value="1"/>
</dbReference>
<evidence type="ECO:0000256" key="1">
    <source>
        <dbReference type="ARBA" id="ARBA00004498"/>
    </source>
</evidence>
<evidence type="ECO:0000313" key="17">
    <source>
        <dbReference type="Ensembl" id="ENSDCDP00010035143.1"/>
    </source>
</evidence>
<dbReference type="InterPro" id="IPR050778">
    <property type="entry name" value="Cueball_EGF_LRP_Nidogen"/>
</dbReference>
<evidence type="ECO:0000259" key="16">
    <source>
        <dbReference type="PROSITE" id="PS51162"/>
    </source>
</evidence>
<feature type="repeat" description="LDL-receptor class B" evidence="11">
    <location>
        <begin position="710"/>
        <end position="752"/>
    </location>
</feature>
<dbReference type="InterPro" id="IPR026823">
    <property type="entry name" value="cEGF"/>
</dbReference>